<dbReference type="Proteomes" id="UP001501565">
    <property type="component" value="Unassembled WGS sequence"/>
</dbReference>
<evidence type="ECO:0000256" key="1">
    <source>
        <dbReference type="SAM" id="Phobius"/>
    </source>
</evidence>
<dbReference type="EMBL" id="BAABBN010000007">
    <property type="protein sequence ID" value="GAA3930875.1"/>
    <property type="molecule type" value="Genomic_DNA"/>
</dbReference>
<evidence type="ECO:0000313" key="3">
    <source>
        <dbReference type="Proteomes" id="UP001501565"/>
    </source>
</evidence>
<keyword evidence="1" id="KW-1133">Transmembrane helix</keyword>
<feature type="transmembrane region" description="Helical" evidence="1">
    <location>
        <begin position="244"/>
        <end position="266"/>
    </location>
</feature>
<dbReference type="PANTHER" id="PTHR32251:SF17">
    <property type="entry name" value="STEROID 5-ALPHA REDUCTASE C-TERMINAL DOMAIN-CONTAINING PROTEIN"/>
    <property type="match status" value="1"/>
</dbReference>
<gene>
    <name evidence="2" type="ORF">GCM10022277_29480</name>
</gene>
<dbReference type="PANTHER" id="PTHR32251">
    <property type="entry name" value="3-OXO-5-ALPHA-STEROID 4-DEHYDROGENASE"/>
    <property type="match status" value="1"/>
</dbReference>
<keyword evidence="3" id="KW-1185">Reference proteome</keyword>
<protein>
    <submittedName>
        <fullName evidence="2">DUF1295 domain-containing protein</fullName>
    </submittedName>
</protein>
<keyword evidence="1" id="KW-0472">Membrane</keyword>
<keyword evidence="1" id="KW-0812">Transmembrane</keyword>
<proteinExistence type="predicted"/>
<sequence>MSISLNIFFMFLFGTILCSGHEGLINLVTINALLQLGLFTFIACIPFLKTRRVSYVDIAWPFGVALIGLQIILFGDAELWRKLIIGGIYLFIGLRMGVGAVVFAKKTGVIFKTEFPRYQYRRMLLEQKGSNQVELHLLAEIWAQGAANITALALPGFLIAIRPDADLSYIEIVGISLWALAYVIESIADGQKLYFSTKNAKGVCNIGLWKYSRHPNYFAEWLVWTGVVVASLPSLMALNVTPMIWWIITLGTLSASLMLYITLVYLTGAKPAEYYSARKRSGYREYQDKTNMFFPWFPRS</sequence>
<evidence type="ECO:0000313" key="2">
    <source>
        <dbReference type="EMBL" id="GAA3930875.1"/>
    </source>
</evidence>
<dbReference type="Gene3D" id="1.20.120.1630">
    <property type="match status" value="1"/>
</dbReference>
<feature type="transmembrane region" description="Helical" evidence="1">
    <location>
        <begin position="218"/>
        <end position="238"/>
    </location>
</feature>
<feature type="transmembrane region" description="Helical" evidence="1">
    <location>
        <begin position="28"/>
        <end position="48"/>
    </location>
</feature>
<dbReference type="Pfam" id="PF06966">
    <property type="entry name" value="DUF1295"/>
    <property type="match status" value="1"/>
</dbReference>
<feature type="transmembrane region" description="Helical" evidence="1">
    <location>
        <begin position="55"/>
        <end position="77"/>
    </location>
</feature>
<comment type="caution">
    <text evidence="2">The sequence shown here is derived from an EMBL/GenBank/DDBJ whole genome shotgun (WGS) entry which is preliminary data.</text>
</comment>
<feature type="transmembrane region" description="Helical" evidence="1">
    <location>
        <begin position="83"/>
        <end position="104"/>
    </location>
</feature>
<accession>A0ABP7MV21</accession>
<reference evidence="3" key="1">
    <citation type="journal article" date="2019" name="Int. J. Syst. Evol. Microbiol.">
        <title>The Global Catalogue of Microorganisms (GCM) 10K type strain sequencing project: providing services to taxonomists for standard genome sequencing and annotation.</title>
        <authorList>
            <consortium name="The Broad Institute Genomics Platform"/>
            <consortium name="The Broad Institute Genome Sequencing Center for Infectious Disease"/>
            <person name="Wu L."/>
            <person name="Ma J."/>
        </authorList>
    </citation>
    <scope>NUCLEOTIDE SEQUENCE [LARGE SCALE GENOMIC DNA]</scope>
    <source>
        <strain evidence="3">JCM 17551</strain>
    </source>
</reference>
<dbReference type="InterPro" id="IPR010721">
    <property type="entry name" value="UstE-like"/>
</dbReference>
<name>A0ABP7MV21_9GAMM</name>
<organism evidence="2 3">
    <name type="scientific">Litoribacillus peritrichatus</name>
    <dbReference type="NCBI Taxonomy" id="718191"/>
    <lineage>
        <taxon>Bacteria</taxon>
        <taxon>Pseudomonadati</taxon>
        <taxon>Pseudomonadota</taxon>
        <taxon>Gammaproteobacteria</taxon>
        <taxon>Oceanospirillales</taxon>
        <taxon>Oceanospirillaceae</taxon>
        <taxon>Litoribacillus</taxon>
    </lineage>
</organism>